<accession>A0A354YX44</accession>
<dbReference type="AlphaFoldDB" id="A0A354YX44"/>
<dbReference type="GO" id="GO:0022904">
    <property type="term" value="P:respiratory electron transport chain"/>
    <property type="evidence" value="ECO:0007669"/>
    <property type="project" value="InterPro"/>
</dbReference>
<name>A0A354YX44_9FIRM</name>
<dbReference type="InterPro" id="IPR016174">
    <property type="entry name" value="Di-haem_cyt_TM"/>
</dbReference>
<evidence type="ECO:0000313" key="2">
    <source>
        <dbReference type="Proteomes" id="UP000263273"/>
    </source>
</evidence>
<gene>
    <name evidence="1" type="ORF">DDZ44_08265</name>
</gene>
<reference evidence="1 2" key="1">
    <citation type="journal article" date="2018" name="Nat. Biotechnol.">
        <title>A standardized bacterial taxonomy based on genome phylogeny substantially revises the tree of life.</title>
        <authorList>
            <person name="Parks D.H."/>
            <person name="Chuvochina M."/>
            <person name="Waite D.W."/>
            <person name="Rinke C."/>
            <person name="Skarshewski A."/>
            <person name="Chaumeil P.A."/>
            <person name="Hugenholtz P."/>
        </authorList>
    </citation>
    <scope>NUCLEOTIDE SEQUENCE [LARGE SCALE GENOMIC DNA]</scope>
    <source>
        <strain evidence="1">UBA10948</strain>
    </source>
</reference>
<dbReference type="SUPFAM" id="SSF81342">
    <property type="entry name" value="Transmembrane di-heme cytochromes"/>
    <property type="match status" value="1"/>
</dbReference>
<proteinExistence type="predicted"/>
<dbReference type="Proteomes" id="UP000263273">
    <property type="component" value="Unassembled WGS sequence"/>
</dbReference>
<feature type="non-terminal residue" evidence="1">
    <location>
        <position position="1"/>
    </location>
</feature>
<evidence type="ECO:0000313" key="1">
    <source>
        <dbReference type="EMBL" id="HBK53913.1"/>
    </source>
</evidence>
<dbReference type="EMBL" id="DNZF01000180">
    <property type="protein sequence ID" value="HBK53913.1"/>
    <property type="molecule type" value="Genomic_DNA"/>
</dbReference>
<protein>
    <submittedName>
        <fullName evidence="1">Formate dehydrogenase</fullName>
    </submittedName>
</protein>
<comment type="caution">
    <text evidence="1">The sequence shown here is derived from an EMBL/GenBank/DDBJ whole genome shotgun (WGS) entry which is preliminary data.</text>
</comment>
<dbReference type="GO" id="GO:0016020">
    <property type="term" value="C:membrane"/>
    <property type="evidence" value="ECO:0007669"/>
    <property type="project" value="InterPro"/>
</dbReference>
<sequence>SFWGMWKGTVRADWAQHHHAIWYEEAYGDKDQDKTE</sequence>
<organism evidence="1 2">
    <name type="scientific">Syntrophomonas wolfei</name>
    <dbReference type="NCBI Taxonomy" id="863"/>
    <lineage>
        <taxon>Bacteria</taxon>
        <taxon>Bacillati</taxon>
        <taxon>Bacillota</taxon>
        <taxon>Clostridia</taxon>
        <taxon>Eubacteriales</taxon>
        <taxon>Syntrophomonadaceae</taxon>
        <taxon>Syntrophomonas</taxon>
    </lineage>
</organism>